<dbReference type="InterPro" id="IPR052980">
    <property type="entry name" value="Crinkler_effector"/>
</dbReference>
<dbReference type="AlphaFoldDB" id="A0A165MDK0"/>
<dbReference type="InParanoid" id="A0A165MDK0"/>
<sequence>MTAKWWDLVPVNDRTPCNPNDPWAVNHRNFWGKPNEPLETLLSPRLEPGVKLHVFSQYDTLYHRISEHRQPGQERRLVLPPSSQIRAAGPVIILGTPGIGKSVFLHYYAVRLLRDSIPFILYTFEEDGPIFRFFTPYSVWTAPRACLKAIVEAPGNPALNVPFLIDVDFAKHLPDGITRQGSPFFFVQAASPNEGNFSWSKQILRTRRFAMNPHPQDEILQCLGSMFPQVPEDKLVSAIEAVGPSLRTISDYIIDPFMALDAITGAVENLSPARIEYLIEALTVQETHTLLKSFCQNLPRSSADVRWSGSDTLVHTIANPIVMRIVVARWFRNEQAATLKLLRQFSALPQTAATAGWLFESWCHTLLATAGIFKLHEMTQQPSGRYSLGTTSKELALPGLPTELFSNVQEATKTGVYYVPLATNNPTYDSFCRVGKATYAFQMTLAKTHSLKEAGLNLLKTAMNTPRNQLKHFVFVVPTGRSFSFKPPQTISISNLTFSILYVDLDESARSRIDSCLELWETRERDDGMDMS</sequence>
<evidence type="ECO:0000313" key="2">
    <source>
        <dbReference type="Proteomes" id="UP000077266"/>
    </source>
</evidence>
<dbReference type="InterPro" id="IPR027417">
    <property type="entry name" value="P-loop_NTPase"/>
</dbReference>
<dbReference type="EMBL" id="KV425912">
    <property type="protein sequence ID" value="KZV99111.1"/>
    <property type="molecule type" value="Genomic_DNA"/>
</dbReference>
<reference evidence="1 2" key="1">
    <citation type="journal article" date="2016" name="Mol. Biol. Evol.">
        <title>Comparative Genomics of Early-Diverging Mushroom-Forming Fungi Provides Insights into the Origins of Lignocellulose Decay Capabilities.</title>
        <authorList>
            <person name="Nagy L.G."/>
            <person name="Riley R."/>
            <person name="Tritt A."/>
            <person name="Adam C."/>
            <person name="Daum C."/>
            <person name="Floudas D."/>
            <person name="Sun H."/>
            <person name="Yadav J.S."/>
            <person name="Pangilinan J."/>
            <person name="Larsson K.H."/>
            <person name="Matsuura K."/>
            <person name="Barry K."/>
            <person name="Labutti K."/>
            <person name="Kuo R."/>
            <person name="Ohm R.A."/>
            <person name="Bhattacharya S.S."/>
            <person name="Shirouzu T."/>
            <person name="Yoshinaga Y."/>
            <person name="Martin F.M."/>
            <person name="Grigoriev I.V."/>
            <person name="Hibbett D.S."/>
        </authorList>
    </citation>
    <scope>NUCLEOTIDE SEQUENCE [LARGE SCALE GENOMIC DNA]</scope>
    <source>
        <strain evidence="1 2">HHB12029</strain>
    </source>
</reference>
<evidence type="ECO:0000313" key="1">
    <source>
        <dbReference type="EMBL" id="KZV99111.1"/>
    </source>
</evidence>
<dbReference type="Proteomes" id="UP000077266">
    <property type="component" value="Unassembled WGS sequence"/>
</dbReference>
<accession>A0A165MDK0</accession>
<name>A0A165MDK0_EXIGL</name>
<dbReference type="OrthoDB" id="2340858at2759"/>
<organism evidence="1 2">
    <name type="scientific">Exidia glandulosa HHB12029</name>
    <dbReference type="NCBI Taxonomy" id="1314781"/>
    <lineage>
        <taxon>Eukaryota</taxon>
        <taxon>Fungi</taxon>
        <taxon>Dikarya</taxon>
        <taxon>Basidiomycota</taxon>
        <taxon>Agaricomycotina</taxon>
        <taxon>Agaricomycetes</taxon>
        <taxon>Auriculariales</taxon>
        <taxon>Exidiaceae</taxon>
        <taxon>Exidia</taxon>
    </lineage>
</organism>
<proteinExistence type="predicted"/>
<keyword evidence="2" id="KW-1185">Reference proteome</keyword>
<protein>
    <submittedName>
        <fullName evidence="1">Uncharacterized protein</fullName>
    </submittedName>
</protein>
<gene>
    <name evidence="1" type="ORF">EXIGLDRAFT_831680</name>
</gene>
<dbReference type="SUPFAM" id="SSF52540">
    <property type="entry name" value="P-loop containing nucleoside triphosphate hydrolases"/>
    <property type="match status" value="1"/>
</dbReference>
<dbReference type="PANTHER" id="PTHR33129">
    <property type="entry name" value="PROTEIN KINASE DOMAIN-CONTAINING PROTEIN-RELATED"/>
    <property type="match status" value="1"/>
</dbReference>